<feature type="compositionally biased region" description="Basic and acidic residues" evidence="1">
    <location>
        <begin position="95"/>
        <end position="140"/>
    </location>
</feature>
<feature type="region of interest" description="Disordered" evidence="1">
    <location>
        <begin position="82"/>
        <end position="189"/>
    </location>
</feature>
<proteinExistence type="predicted"/>
<reference evidence="2" key="1">
    <citation type="submission" date="2022-06" db="EMBL/GenBank/DDBJ databases">
        <title>Genome Sequence of Candolleomyces eurysporus.</title>
        <authorList>
            <person name="Buettner E."/>
        </authorList>
    </citation>
    <scope>NUCLEOTIDE SEQUENCE</scope>
    <source>
        <strain evidence="2">VTCC 930004</strain>
    </source>
</reference>
<protein>
    <submittedName>
        <fullName evidence="2">Uncharacterized protein</fullName>
    </submittedName>
</protein>
<gene>
    <name evidence="2" type="ORF">H1R20_g5446</name>
</gene>
<dbReference type="Proteomes" id="UP001140091">
    <property type="component" value="Unassembled WGS sequence"/>
</dbReference>
<keyword evidence="3" id="KW-1185">Reference proteome</keyword>
<sequence length="189" mass="20711">MVKSTLGGSFTQNLSKLPRVDKSDQVASFVKQQERNARVYKAEGLRYVEVWGKENAYSSLSGAPGNPPRGEDEGRMEIMTPVLKARNPGRGLATVHREIAQAGRRDTIGKMDPPDPGAKVDAESSRVEKKGARGGADRTKSSPAKRSSKQTKTKNTVSLKKGRDAEEGSENTEDRDRRTSGYFNPAQYI</sequence>
<evidence type="ECO:0000313" key="2">
    <source>
        <dbReference type="EMBL" id="KAJ2931656.1"/>
    </source>
</evidence>
<evidence type="ECO:0000313" key="3">
    <source>
        <dbReference type="Proteomes" id="UP001140091"/>
    </source>
</evidence>
<dbReference type="AlphaFoldDB" id="A0A9W8MI93"/>
<evidence type="ECO:0000256" key="1">
    <source>
        <dbReference type="SAM" id="MobiDB-lite"/>
    </source>
</evidence>
<organism evidence="2 3">
    <name type="scientific">Candolleomyces eurysporus</name>
    <dbReference type="NCBI Taxonomy" id="2828524"/>
    <lineage>
        <taxon>Eukaryota</taxon>
        <taxon>Fungi</taxon>
        <taxon>Dikarya</taxon>
        <taxon>Basidiomycota</taxon>
        <taxon>Agaricomycotina</taxon>
        <taxon>Agaricomycetes</taxon>
        <taxon>Agaricomycetidae</taxon>
        <taxon>Agaricales</taxon>
        <taxon>Agaricineae</taxon>
        <taxon>Psathyrellaceae</taxon>
        <taxon>Candolleomyces</taxon>
    </lineage>
</organism>
<dbReference type="EMBL" id="JANBPK010000806">
    <property type="protein sequence ID" value="KAJ2931656.1"/>
    <property type="molecule type" value="Genomic_DNA"/>
</dbReference>
<feature type="compositionally biased region" description="Basic and acidic residues" evidence="1">
    <location>
        <begin position="161"/>
        <end position="179"/>
    </location>
</feature>
<dbReference type="OrthoDB" id="2537141at2759"/>
<name>A0A9W8MI93_9AGAR</name>
<accession>A0A9W8MI93</accession>
<comment type="caution">
    <text evidence="2">The sequence shown here is derived from an EMBL/GenBank/DDBJ whole genome shotgun (WGS) entry which is preliminary data.</text>
</comment>
<feature type="non-terminal residue" evidence="2">
    <location>
        <position position="189"/>
    </location>
</feature>